<keyword evidence="1" id="KW-1133">Transmembrane helix</keyword>
<reference evidence="3 4" key="1">
    <citation type="submission" date="2019-09" db="EMBL/GenBank/DDBJ databases">
        <authorList>
            <person name="Ou C."/>
        </authorList>
    </citation>
    <scope>NUCLEOTIDE SEQUENCE [LARGE SCALE GENOMIC DNA]</scope>
    <source>
        <strain evidence="3">S2</strain>
        <tissue evidence="3">Leaf</tissue>
    </source>
</reference>
<evidence type="ECO:0008006" key="5">
    <source>
        <dbReference type="Google" id="ProtNLM"/>
    </source>
</evidence>
<feature type="chain" id="PRO_5024393810" description="Transmembrane protein 220" evidence="2">
    <location>
        <begin position="25"/>
        <end position="156"/>
    </location>
</feature>
<feature type="transmembrane region" description="Helical" evidence="1">
    <location>
        <begin position="32"/>
        <end position="52"/>
    </location>
</feature>
<comment type="caution">
    <text evidence="3">The sequence shown here is derived from an EMBL/GenBank/DDBJ whole genome shotgun (WGS) entry which is preliminary data.</text>
</comment>
<keyword evidence="1" id="KW-0472">Membrane</keyword>
<dbReference type="Proteomes" id="UP000327157">
    <property type="component" value="Chromosome 15"/>
</dbReference>
<reference evidence="4" key="2">
    <citation type="submission" date="2019-10" db="EMBL/GenBank/DDBJ databases">
        <title>A de novo genome assembly of a pear dwarfing rootstock.</title>
        <authorList>
            <person name="Wang F."/>
            <person name="Wang J."/>
            <person name="Li S."/>
            <person name="Zhang Y."/>
            <person name="Fang M."/>
            <person name="Ma L."/>
            <person name="Zhao Y."/>
            <person name="Jiang S."/>
        </authorList>
    </citation>
    <scope>NUCLEOTIDE SEQUENCE [LARGE SCALE GENOMIC DNA]</scope>
</reference>
<dbReference type="InterPro" id="IPR029377">
    <property type="entry name" value="TMEM220"/>
</dbReference>
<feature type="transmembrane region" description="Helical" evidence="1">
    <location>
        <begin position="64"/>
        <end position="84"/>
    </location>
</feature>
<evidence type="ECO:0000256" key="1">
    <source>
        <dbReference type="SAM" id="Phobius"/>
    </source>
</evidence>
<sequence>MAAITKLYTLCSLLMASLFAYSASVQLNDPDWYFWFPLYLGACVVNLVIWAVSSKAIKQVAEAALWLGIFLFVKVTAESASGFLSLDLSERVIREKVGSGLVIISMLLQLAASKSSSAKALPQQSYYPTSVKYGMAVLVGFSFGLPFVFFVVQKVK</sequence>
<evidence type="ECO:0000313" key="3">
    <source>
        <dbReference type="EMBL" id="KAB2617976.1"/>
    </source>
</evidence>
<protein>
    <recommendedName>
        <fullName evidence="5">Transmembrane protein 220</fullName>
    </recommendedName>
</protein>
<keyword evidence="1" id="KW-0812">Transmembrane</keyword>
<dbReference type="Pfam" id="PF15071">
    <property type="entry name" value="TMEM220"/>
    <property type="match status" value="1"/>
</dbReference>
<evidence type="ECO:0000313" key="4">
    <source>
        <dbReference type="Proteomes" id="UP000327157"/>
    </source>
</evidence>
<name>A0A5N5GQU7_9ROSA</name>
<dbReference type="PANTHER" id="PTHR34262">
    <property type="entry name" value="TRANSMEMBRANE PROTEIN 220"/>
    <property type="match status" value="1"/>
</dbReference>
<gene>
    <name evidence="3" type="ORF">D8674_013845</name>
</gene>
<reference evidence="3 4" key="3">
    <citation type="submission" date="2019-11" db="EMBL/GenBank/DDBJ databases">
        <title>A de novo genome assembly of a pear dwarfing rootstock.</title>
        <authorList>
            <person name="Wang F."/>
            <person name="Wang J."/>
            <person name="Li S."/>
            <person name="Zhang Y."/>
            <person name="Fang M."/>
            <person name="Ma L."/>
            <person name="Zhao Y."/>
            <person name="Jiang S."/>
        </authorList>
    </citation>
    <scope>NUCLEOTIDE SEQUENCE [LARGE SCALE GENOMIC DNA]</scope>
    <source>
        <strain evidence="3">S2</strain>
        <tissue evidence="3">Leaf</tissue>
    </source>
</reference>
<dbReference type="OrthoDB" id="9924288at2759"/>
<dbReference type="AlphaFoldDB" id="A0A5N5GQU7"/>
<dbReference type="EMBL" id="SMOL01000401">
    <property type="protein sequence ID" value="KAB2617976.1"/>
    <property type="molecule type" value="Genomic_DNA"/>
</dbReference>
<evidence type="ECO:0000256" key="2">
    <source>
        <dbReference type="SAM" id="SignalP"/>
    </source>
</evidence>
<feature type="signal peptide" evidence="2">
    <location>
        <begin position="1"/>
        <end position="24"/>
    </location>
</feature>
<keyword evidence="2" id="KW-0732">Signal</keyword>
<organism evidence="3 4">
    <name type="scientific">Pyrus ussuriensis x Pyrus communis</name>
    <dbReference type="NCBI Taxonomy" id="2448454"/>
    <lineage>
        <taxon>Eukaryota</taxon>
        <taxon>Viridiplantae</taxon>
        <taxon>Streptophyta</taxon>
        <taxon>Embryophyta</taxon>
        <taxon>Tracheophyta</taxon>
        <taxon>Spermatophyta</taxon>
        <taxon>Magnoliopsida</taxon>
        <taxon>eudicotyledons</taxon>
        <taxon>Gunneridae</taxon>
        <taxon>Pentapetalae</taxon>
        <taxon>rosids</taxon>
        <taxon>fabids</taxon>
        <taxon>Rosales</taxon>
        <taxon>Rosaceae</taxon>
        <taxon>Amygdaloideae</taxon>
        <taxon>Maleae</taxon>
        <taxon>Pyrus</taxon>
    </lineage>
</organism>
<accession>A0A5N5GQU7</accession>
<proteinExistence type="predicted"/>
<feature type="transmembrane region" description="Helical" evidence="1">
    <location>
        <begin position="133"/>
        <end position="152"/>
    </location>
</feature>
<dbReference type="PANTHER" id="PTHR34262:SF1">
    <property type="entry name" value="TRANSMEMBRANE PROTEIN 220"/>
    <property type="match status" value="1"/>
</dbReference>
<keyword evidence="4" id="KW-1185">Reference proteome</keyword>